<proteinExistence type="predicted"/>
<sequence>MGQLSRGREIGRPVGQHDNIVIRNEMKYGIGDLRHLEGVIILQGFEGVRFFEIRVENGAAVRALEEPFAFELFQIPPYRHFGYV</sequence>
<name>A0A645EQN3_9ZZZZ</name>
<protein>
    <submittedName>
        <fullName evidence="1">Uncharacterized protein</fullName>
    </submittedName>
</protein>
<reference evidence="1" key="1">
    <citation type="submission" date="2019-08" db="EMBL/GenBank/DDBJ databases">
        <authorList>
            <person name="Kucharzyk K."/>
            <person name="Murdoch R.W."/>
            <person name="Higgins S."/>
            <person name="Loffler F."/>
        </authorList>
    </citation>
    <scope>NUCLEOTIDE SEQUENCE</scope>
</reference>
<organism evidence="1">
    <name type="scientific">bioreactor metagenome</name>
    <dbReference type="NCBI Taxonomy" id="1076179"/>
    <lineage>
        <taxon>unclassified sequences</taxon>
        <taxon>metagenomes</taxon>
        <taxon>ecological metagenomes</taxon>
    </lineage>
</organism>
<comment type="caution">
    <text evidence="1">The sequence shown here is derived from an EMBL/GenBank/DDBJ whole genome shotgun (WGS) entry which is preliminary data.</text>
</comment>
<accession>A0A645EQN3</accession>
<evidence type="ECO:0000313" key="1">
    <source>
        <dbReference type="EMBL" id="MPN04335.1"/>
    </source>
</evidence>
<dbReference type="AlphaFoldDB" id="A0A645EQN3"/>
<dbReference type="EMBL" id="VSSQ01050255">
    <property type="protein sequence ID" value="MPN04335.1"/>
    <property type="molecule type" value="Genomic_DNA"/>
</dbReference>
<gene>
    <name evidence="1" type="ORF">SDC9_151572</name>
</gene>